<proteinExistence type="predicted"/>
<gene>
    <name evidence="1" type="ORF">FHS77_000837</name>
</gene>
<dbReference type="EMBL" id="JACIIU010000002">
    <property type="protein sequence ID" value="MBB6260313.1"/>
    <property type="molecule type" value="Genomic_DNA"/>
</dbReference>
<dbReference type="Proteomes" id="UP000555393">
    <property type="component" value="Unassembled WGS sequence"/>
</dbReference>
<evidence type="ECO:0000313" key="1">
    <source>
        <dbReference type="EMBL" id="MBB6260313.1"/>
    </source>
</evidence>
<name>A0A841LQH6_9HYPH</name>
<dbReference type="InterPro" id="IPR011739">
    <property type="entry name" value="GTA_rcc01693"/>
</dbReference>
<keyword evidence="2" id="KW-1185">Reference proteome</keyword>
<dbReference type="AlphaFoldDB" id="A0A841LQH6"/>
<reference evidence="1 2" key="1">
    <citation type="submission" date="2020-08" db="EMBL/GenBank/DDBJ databases">
        <title>Genomic Encyclopedia of Type Strains, Phase IV (KMG-IV): sequencing the most valuable type-strain genomes for metagenomic binning, comparative biology and taxonomic classification.</title>
        <authorList>
            <person name="Goeker M."/>
        </authorList>
    </citation>
    <scope>NUCLEOTIDE SEQUENCE [LARGE SCALE GENOMIC DNA]</scope>
    <source>
        <strain evidence="1 2">DSM 22336</strain>
    </source>
</reference>
<accession>A0A841LQH6</accession>
<evidence type="ECO:0000313" key="2">
    <source>
        <dbReference type="Proteomes" id="UP000555393"/>
    </source>
</evidence>
<dbReference type="NCBIfam" id="TIGR02216">
    <property type="entry name" value="phage_TIGR02216"/>
    <property type="match status" value="1"/>
</dbReference>
<dbReference type="RefSeq" id="WP_184220381.1">
    <property type="nucleotide sequence ID" value="NZ_JACIIU010000002.1"/>
</dbReference>
<organism evidence="1 2">
    <name type="scientific">Paenochrobactrum gallinarii</name>
    <dbReference type="NCBI Taxonomy" id="643673"/>
    <lineage>
        <taxon>Bacteria</taxon>
        <taxon>Pseudomonadati</taxon>
        <taxon>Pseudomonadota</taxon>
        <taxon>Alphaproteobacteria</taxon>
        <taxon>Hyphomicrobiales</taxon>
        <taxon>Brucellaceae</taxon>
        <taxon>Paenochrobactrum</taxon>
    </lineage>
</organism>
<sequence>MLNTRLESKSDPASAFPWAEVMQIGLGQLRLAPKDFWALSLRELNAMIGAHMPVVNVPDRQVLDDLMQAYPD</sequence>
<protein>
    <submittedName>
        <fullName evidence="1">Putative phage protein (TIGR02216 family)</fullName>
    </submittedName>
</protein>
<comment type="caution">
    <text evidence="1">The sequence shown here is derived from an EMBL/GenBank/DDBJ whole genome shotgun (WGS) entry which is preliminary data.</text>
</comment>
<dbReference type="InterPro" id="IPR019056">
    <property type="entry name" value="Phage_TAC_6"/>
</dbReference>
<dbReference type="Pfam" id="PF09550">
    <property type="entry name" value="Phage_TAC_6"/>
    <property type="match status" value="1"/>
</dbReference>